<sequence length="332" mass="37717">MSEVAQSPGKRSSDPREEHVRYRYNVFGARGGVFSEGKLPTSIDLEIRRKKNIPGPGSYSPKKRQDNEGVRFSTAKPKTELEWIEYYKSKMPGPGQYQVPITHRGRLVSEPRYVRFPTGKAKSDLEWKILRSQKIPGPGQYHCEIDFIGSRTAKQELPLARPATKDPSEDLERLKTRALRLKAIVESVTPEKNLRSPYENPCYDQITKLKKEVRKKILRQAYTVWGKENGSKHALLQSLQPYLQNKAHKSGPAVRSQKHRGESDPELQHLIEVLAEPSSVGDEDGDEFKNDKSSLLKLIAQDKDMRGLEDAKDDLVNVLNCLEDLQSSLISE</sequence>
<name>A0A7S0F3M9_9CRYP</name>
<feature type="region of interest" description="Disordered" evidence="1">
    <location>
        <begin position="47"/>
        <end position="73"/>
    </location>
</feature>
<dbReference type="InterPro" id="IPR010736">
    <property type="entry name" value="SHIPPO-rpt"/>
</dbReference>
<reference evidence="2" key="1">
    <citation type="submission" date="2021-01" db="EMBL/GenBank/DDBJ databases">
        <authorList>
            <person name="Corre E."/>
            <person name="Pelletier E."/>
            <person name="Niang G."/>
            <person name="Scheremetjew M."/>
            <person name="Finn R."/>
            <person name="Kale V."/>
            <person name="Holt S."/>
            <person name="Cochrane G."/>
            <person name="Meng A."/>
            <person name="Brown T."/>
            <person name="Cohen L."/>
        </authorList>
    </citation>
    <scope>NUCLEOTIDE SEQUENCE</scope>
    <source>
        <strain evidence="2">CCMP325</strain>
    </source>
</reference>
<dbReference type="AlphaFoldDB" id="A0A7S0F3M9"/>
<proteinExistence type="predicted"/>
<accession>A0A7S0F3M9</accession>
<evidence type="ECO:0000313" key="2">
    <source>
        <dbReference type="EMBL" id="CAD8502131.1"/>
    </source>
</evidence>
<dbReference type="EMBL" id="HBEO01029856">
    <property type="protein sequence ID" value="CAD8502131.1"/>
    <property type="molecule type" value="Transcribed_RNA"/>
</dbReference>
<protein>
    <submittedName>
        <fullName evidence="2">Uncharacterized protein</fullName>
    </submittedName>
</protein>
<gene>
    <name evidence="2" type="ORF">HPHI1048_LOCUS20283</name>
</gene>
<organism evidence="2">
    <name type="scientific">Hanusia phi</name>
    <dbReference type="NCBI Taxonomy" id="3032"/>
    <lineage>
        <taxon>Eukaryota</taxon>
        <taxon>Cryptophyceae</taxon>
        <taxon>Pyrenomonadales</taxon>
        <taxon>Geminigeraceae</taxon>
        <taxon>Hanusia</taxon>
    </lineage>
</organism>
<dbReference type="Pfam" id="PF07004">
    <property type="entry name" value="SHIPPO-rpt"/>
    <property type="match status" value="1"/>
</dbReference>
<evidence type="ECO:0000256" key="1">
    <source>
        <dbReference type="SAM" id="MobiDB-lite"/>
    </source>
</evidence>